<dbReference type="AlphaFoldDB" id="A0A2T0LFZ5"/>
<dbReference type="InterPro" id="IPR024775">
    <property type="entry name" value="DinB-like"/>
</dbReference>
<organism evidence="2 3">
    <name type="scientific">Planifilum fimeticola</name>
    <dbReference type="NCBI Taxonomy" id="201975"/>
    <lineage>
        <taxon>Bacteria</taxon>
        <taxon>Bacillati</taxon>
        <taxon>Bacillota</taxon>
        <taxon>Bacilli</taxon>
        <taxon>Bacillales</taxon>
        <taxon>Thermoactinomycetaceae</taxon>
        <taxon>Planifilum</taxon>
    </lineage>
</organism>
<dbReference type="RefSeq" id="WP_170070392.1">
    <property type="nucleotide sequence ID" value="NZ_PVNE01000008.1"/>
</dbReference>
<feature type="domain" description="DinB-like" evidence="1">
    <location>
        <begin position="15"/>
        <end position="148"/>
    </location>
</feature>
<evidence type="ECO:0000313" key="2">
    <source>
        <dbReference type="EMBL" id="PRX41172.1"/>
    </source>
</evidence>
<sequence length="171" mass="20120">MSYESILIRFRKMNDFVQSLKGIPERWWLMPIAEGKWSPGEIIAHLMEWDRFLLNERLDQLRPGKTVPPTSVRADDLNARAARWAREEATREEVLAAFHHTRTRLLKRLESVPGTDRDAPFSIRNRSLTLTDYLKGLADHDEHHRKQIEAFLRTRDGSWNGPETESRKSFR</sequence>
<evidence type="ECO:0000313" key="3">
    <source>
        <dbReference type="Proteomes" id="UP000237797"/>
    </source>
</evidence>
<dbReference type="Gene3D" id="1.20.120.450">
    <property type="entry name" value="dinb family like domain"/>
    <property type="match status" value="1"/>
</dbReference>
<dbReference type="EMBL" id="PVNE01000008">
    <property type="protein sequence ID" value="PRX41172.1"/>
    <property type="molecule type" value="Genomic_DNA"/>
</dbReference>
<keyword evidence="3" id="KW-1185">Reference proteome</keyword>
<dbReference type="Pfam" id="PF12867">
    <property type="entry name" value="DinB_2"/>
    <property type="match status" value="1"/>
</dbReference>
<dbReference type="InterPro" id="IPR034660">
    <property type="entry name" value="DinB/YfiT-like"/>
</dbReference>
<name>A0A2T0LFZ5_9BACL</name>
<protein>
    <submittedName>
        <fullName evidence="2">Putative damage-inducible protein DinB</fullName>
    </submittedName>
</protein>
<comment type="caution">
    <text evidence="2">The sequence shown here is derived from an EMBL/GenBank/DDBJ whole genome shotgun (WGS) entry which is preliminary data.</text>
</comment>
<proteinExistence type="predicted"/>
<reference evidence="2 3" key="1">
    <citation type="submission" date="2018-03" db="EMBL/GenBank/DDBJ databases">
        <title>Genomic Encyclopedia of Archaeal and Bacterial Type Strains, Phase II (KMG-II): from individual species to whole genera.</title>
        <authorList>
            <person name="Goeker M."/>
        </authorList>
    </citation>
    <scope>NUCLEOTIDE SEQUENCE [LARGE SCALE GENOMIC DNA]</scope>
    <source>
        <strain evidence="2 3">DSM 44946</strain>
    </source>
</reference>
<dbReference type="Proteomes" id="UP000237797">
    <property type="component" value="Unassembled WGS sequence"/>
</dbReference>
<dbReference type="SUPFAM" id="SSF109854">
    <property type="entry name" value="DinB/YfiT-like putative metalloenzymes"/>
    <property type="match status" value="1"/>
</dbReference>
<accession>A0A2T0LFZ5</accession>
<evidence type="ECO:0000259" key="1">
    <source>
        <dbReference type="Pfam" id="PF12867"/>
    </source>
</evidence>
<gene>
    <name evidence="2" type="ORF">CLV97_108103</name>
</gene>